<dbReference type="KEGG" id="tbi:Tbis_2843"/>
<dbReference type="InterPro" id="IPR016097">
    <property type="entry name" value="DUF695"/>
</dbReference>
<accession>D6Y6Q1</accession>
<dbReference type="Proteomes" id="UP000006640">
    <property type="component" value="Chromosome"/>
</dbReference>
<keyword evidence="3" id="KW-1185">Reference proteome</keyword>
<dbReference type="HOGENOM" id="CLU_801252_0_0_11"/>
<dbReference type="STRING" id="469371.Tbis_2843"/>
<dbReference type="EMBL" id="CP001874">
    <property type="protein sequence ID" value="ADG89542.1"/>
    <property type="molecule type" value="Genomic_DNA"/>
</dbReference>
<protein>
    <recommendedName>
        <fullName evidence="1">DUF695 domain-containing protein</fullName>
    </recommendedName>
</protein>
<feature type="domain" description="DUF695" evidence="1">
    <location>
        <begin position="242"/>
        <end position="345"/>
    </location>
</feature>
<reference evidence="2 3" key="1">
    <citation type="submission" date="2010-01" db="EMBL/GenBank/DDBJ databases">
        <title>The complete genome of Thermobispora bispora DSM 43833.</title>
        <authorList>
            <consortium name="US DOE Joint Genome Institute (JGI-PGF)"/>
            <person name="Lucas S."/>
            <person name="Copeland A."/>
            <person name="Lapidus A."/>
            <person name="Glavina del Rio T."/>
            <person name="Dalin E."/>
            <person name="Tice H."/>
            <person name="Bruce D."/>
            <person name="Goodwin L."/>
            <person name="Pitluck S."/>
            <person name="Kyrpides N."/>
            <person name="Mavromatis K."/>
            <person name="Ivanova N."/>
            <person name="Mikhailova N."/>
            <person name="Chertkov O."/>
            <person name="Brettin T."/>
            <person name="Detter J.C."/>
            <person name="Han C."/>
            <person name="Larimer F."/>
            <person name="Land M."/>
            <person name="Hauser L."/>
            <person name="Markowitz V."/>
            <person name="Cheng J.-F."/>
            <person name="Hugenholtz P."/>
            <person name="Woyke T."/>
            <person name="Wu D."/>
            <person name="Jando M."/>
            <person name="Schneider S."/>
            <person name="Klenk H.-P."/>
            <person name="Eisen J.A."/>
        </authorList>
    </citation>
    <scope>NUCLEOTIDE SEQUENCE [LARGE SCALE GENOMIC DNA]</scope>
    <source>
        <strain evidence="3">ATCC 19993 / DSM 43833 / CBS 139.67 / JCM 10125 / KCTC 9307 / NBRC 14880 / R51</strain>
    </source>
</reference>
<dbReference type="RefSeq" id="WP_013133075.1">
    <property type="nucleotide sequence ID" value="NC_014165.1"/>
</dbReference>
<evidence type="ECO:0000313" key="3">
    <source>
        <dbReference type="Proteomes" id="UP000006640"/>
    </source>
</evidence>
<gene>
    <name evidence="2" type="ordered locus">Tbis_2843</name>
</gene>
<organism evidence="2 3">
    <name type="scientific">Thermobispora bispora (strain ATCC 19993 / DSM 43833 / CBS 139.67 / JCM 10125 / KCTC 9307 / NBRC 14880 / R51)</name>
    <dbReference type="NCBI Taxonomy" id="469371"/>
    <lineage>
        <taxon>Bacteria</taxon>
        <taxon>Bacillati</taxon>
        <taxon>Actinomycetota</taxon>
        <taxon>Actinomycetes</taxon>
        <taxon>Streptosporangiales</taxon>
        <taxon>Streptosporangiaceae</taxon>
        <taxon>Thermobispora</taxon>
    </lineage>
</organism>
<evidence type="ECO:0000259" key="1">
    <source>
        <dbReference type="Pfam" id="PF05117"/>
    </source>
</evidence>
<evidence type="ECO:0000313" key="2">
    <source>
        <dbReference type="EMBL" id="ADG89542.1"/>
    </source>
</evidence>
<dbReference type="eggNOG" id="ENOG5030BCD">
    <property type="taxonomic scope" value="Bacteria"/>
</dbReference>
<name>D6Y6Q1_THEBD</name>
<sequence length="346" mass="37592">MRLFGRKNEPDDPAEAIARFWSWWEENRPALDRHAASGDTEALAELLGPAVAALHPSLIWEVTPGKGALHALVVSAAADPELRPLAHRWAKAAPPADAFWEFYPSRQASSQPEEVSFEVNGLTLDLGRLVMALHVPPGSPRVNITAYHPIFPDLDDDTRMEATLLALDRLLGEDEVARWVGDIVPAASEPIDAFAAIHLPAVVADVAEGFTEEQWVALEGRTNTGRRLTAAARFPLRPVDFPLYDQHIAITLPYRDTDDEGQPVGGSAEALREFEERLVKRLTELGDAVLVAHVSAEGCRVLHVYADPEGGAAEELRRLAAGWPEGQAGVDVTADPAWSAVAPFLS</sequence>
<dbReference type="AlphaFoldDB" id="D6Y6Q1"/>
<dbReference type="Pfam" id="PF05117">
    <property type="entry name" value="DUF695"/>
    <property type="match status" value="1"/>
</dbReference>
<proteinExistence type="predicted"/>
<dbReference type="OrthoDB" id="3828153at2"/>